<dbReference type="PANTHER" id="PTHR46328">
    <property type="entry name" value="FAR-RED IMPAIRED RESPONSIVE (FAR1) FAMILY PROTEIN-RELATED"/>
    <property type="match status" value="1"/>
</dbReference>
<dbReference type="OrthoDB" id="2402896at2759"/>
<accession>A0A5J5C3Y2</accession>
<dbReference type="EMBL" id="CM018032">
    <property type="protein sequence ID" value="KAA8548311.1"/>
    <property type="molecule type" value="Genomic_DNA"/>
</dbReference>
<dbReference type="PANTHER" id="PTHR46328:SF34">
    <property type="entry name" value="PROTEIN FAR1-RELATED SEQUENCE 5-LIKE"/>
    <property type="match status" value="1"/>
</dbReference>
<proteinExistence type="predicted"/>
<gene>
    <name evidence="2" type="ORF">F0562_004740</name>
</gene>
<evidence type="ECO:0000313" key="2">
    <source>
        <dbReference type="EMBL" id="KAA8548311.1"/>
    </source>
</evidence>
<sequence>MDGKSNGKLCGPCEEDVEAKHCMVDSNLDQESDCPNVDGVQSILSVEEEVKSDEMPSVGLEFESEDDAYVFYNRYARVVGFSVRKDFLNKSKVNGAVVSRRFTCFKEGFRRKDKRDINVKKPRKQTRTGCLAQMTISRQPNGNYRVIHFEANHNHDVISPHLVHMLPSQRRLAFAQAVEADLRVQEDLKLASSSRYREICLKAIKISTRAAESGEAFQFAVEQFDVVMQEVEKILNIKPPEETQVFALIRHGANDSGSDCVVEGVDSDENQPNTFTGSMKAGEDVQDSTPNTFSSIQCRPPECFPLQFPTLVTQGLHSFGTNPFIGYTCQPPNVAAYQQSDLSMYQHSNFFTSQTGFPSHIHLPLAMDTEDQHPQPT</sequence>
<reference evidence="2 3" key="1">
    <citation type="submission" date="2019-09" db="EMBL/GenBank/DDBJ databases">
        <title>A chromosome-level genome assembly of the Chinese tupelo Nyssa sinensis.</title>
        <authorList>
            <person name="Yang X."/>
            <person name="Kang M."/>
            <person name="Yang Y."/>
            <person name="Xiong H."/>
            <person name="Wang M."/>
            <person name="Zhang Z."/>
            <person name="Wang Z."/>
            <person name="Wu H."/>
            <person name="Ma T."/>
            <person name="Liu J."/>
            <person name="Xi Z."/>
        </authorList>
    </citation>
    <scope>NUCLEOTIDE SEQUENCE [LARGE SCALE GENOMIC DNA]</scope>
    <source>
        <strain evidence="2">J267</strain>
        <tissue evidence="2">Leaf</tissue>
    </source>
</reference>
<dbReference type="Proteomes" id="UP000325577">
    <property type="component" value="Linkage Group LG1"/>
</dbReference>
<dbReference type="InterPro" id="IPR004330">
    <property type="entry name" value="FAR1_DNA_bnd_dom"/>
</dbReference>
<dbReference type="Pfam" id="PF03101">
    <property type="entry name" value="FAR1"/>
    <property type="match status" value="1"/>
</dbReference>
<keyword evidence="3" id="KW-1185">Reference proteome</keyword>
<name>A0A5J5C3Y2_9ASTE</name>
<evidence type="ECO:0000313" key="3">
    <source>
        <dbReference type="Proteomes" id="UP000325577"/>
    </source>
</evidence>
<protein>
    <recommendedName>
        <fullName evidence="1">FAR1 domain-containing protein</fullName>
    </recommendedName>
</protein>
<feature type="domain" description="FAR1" evidence="1">
    <location>
        <begin position="71"/>
        <end position="157"/>
    </location>
</feature>
<dbReference type="AlphaFoldDB" id="A0A5J5C3Y2"/>
<evidence type="ECO:0000259" key="1">
    <source>
        <dbReference type="Pfam" id="PF03101"/>
    </source>
</evidence>
<organism evidence="2 3">
    <name type="scientific">Nyssa sinensis</name>
    <dbReference type="NCBI Taxonomy" id="561372"/>
    <lineage>
        <taxon>Eukaryota</taxon>
        <taxon>Viridiplantae</taxon>
        <taxon>Streptophyta</taxon>
        <taxon>Embryophyta</taxon>
        <taxon>Tracheophyta</taxon>
        <taxon>Spermatophyta</taxon>
        <taxon>Magnoliopsida</taxon>
        <taxon>eudicotyledons</taxon>
        <taxon>Gunneridae</taxon>
        <taxon>Pentapetalae</taxon>
        <taxon>asterids</taxon>
        <taxon>Cornales</taxon>
        <taxon>Nyssaceae</taxon>
        <taxon>Nyssa</taxon>
    </lineage>
</organism>